<dbReference type="Proteomes" id="UP000006039">
    <property type="component" value="Unassembled WGS sequence"/>
</dbReference>
<feature type="region of interest" description="Disordered" evidence="1">
    <location>
        <begin position="1"/>
        <end position="42"/>
    </location>
</feature>
<feature type="region of interest" description="Disordered" evidence="1">
    <location>
        <begin position="174"/>
        <end position="235"/>
    </location>
</feature>
<reference evidence="2" key="3">
    <citation type="submission" date="2010-09" db="EMBL/GenBank/DDBJ databases">
        <title>Annotation of Gaeumannomyces graminis var. tritici R3-111a-1.</title>
        <authorList>
            <consortium name="The Broad Institute Genome Sequencing Platform"/>
            <person name="Ma L.-J."/>
            <person name="Dead R."/>
            <person name="Young S.K."/>
            <person name="Zeng Q."/>
            <person name="Gargeya S."/>
            <person name="Fitzgerald M."/>
            <person name="Haas B."/>
            <person name="Abouelleil A."/>
            <person name="Alvarado L."/>
            <person name="Arachchi H.M."/>
            <person name="Berlin A."/>
            <person name="Brown A."/>
            <person name="Chapman S.B."/>
            <person name="Chen Z."/>
            <person name="Dunbar C."/>
            <person name="Freedman E."/>
            <person name="Gearin G."/>
            <person name="Gellesch M."/>
            <person name="Goldberg J."/>
            <person name="Griggs A."/>
            <person name="Gujja S."/>
            <person name="Heiman D."/>
            <person name="Howarth C."/>
            <person name="Larson L."/>
            <person name="Lui A."/>
            <person name="MacDonald P.J.P."/>
            <person name="Mehta T."/>
            <person name="Montmayeur A."/>
            <person name="Murphy C."/>
            <person name="Neiman D."/>
            <person name="Pearson M."/>
            <person name="Priest M."/>
            <person name="Roberts A."/>
            <person name="Saif S."/>
            <person name="Shea T."/>
            <person name="Shenoy N."/>
            <person name="Sisk P."/>
            <person name="Stolte C."/>
            <person name="Sykes S."/>
            <person name="Yandava C."/>
            <person name="Wortman J."/>
            <person name="Nusbaum C."/>
            <person name="Birren B."/>
        </authorList>
    </citation>
    <scope>NUCLEOTIDE SEQUENCE</scope>
    <source>
        <strain evidence="2">R3-111a-1</strain>
    </source>
</reference>
<dbReference type="GeneID" id="20341182"/>
<dbReference type="eggNOG" id="ENOG502RN12">
    <property type="taxonomic scope" value="Eukaryota"/>
</dbReference>
<organism evidence="2">
    <name type="scientific">Gaeumannomyces tritici (strain R3-111a-1)</name>
    <name type="common">Wheat and barley take-all root rot fungus</name>
    <name type="synonym">Gaeumannomyces graminis var. tritici</name>
    <dbReference type="NCBI Taxonomy" id="644352"/>
    <lineage>
        <taxon>Eukaryota</taxon>
        <taxon>Fungi</taxon>
        <taxon>Dikarya</taxon>
        <taxon>Ascomycota</taxon>
        <taxon>Pezizomycotina</taxon>
        <taxon>Sordariomycetes</taxon>
        <taxon>Sordariomycetidae</taxon>
        <taxon>Magnaporthales</taxon>
        <taxon>Magnaporthaceae</taxon>
        <taxon>Gaeumannomyces</taxon>
    </lineage>
</organism>
<evidence type="ECO:0000313" key="2">
    <source>
        <dbReference type="EMBL" id="EJT80730.1"/>
    </source>
</evidence>
<evidence type="ECO:0000256" key="1">
    <source>
        <dbReference type="SAM" id="MobiDB-lite"/>
    </source>
</evidence>
<sequence>MSPDSLHRRTASSGSFANDDSVTDVENPSCSSSPASVDEPRLGSRLAASRIAGVSSLINRLNRQNLWPDTQDDHPDSVLVQAAVPQSPSDISMSDLDTQEEKDQLPNAPIHAVGETPVQAAAPETPESISDLRGLTREQHLRQIRRNGPADRTKMLSLLEGMMVKSDQCNVRRPSISRGASAPRPIATTGPPSASTAVAPSAATPSASTPKTVEASKAMPRPSRPPPLRPAEGCADVIEVDSAEDDDEDAWQSWQKGRETAALLRAAKAPAGIRKNGLARMHYTSQEVALRCPNVVMSKPRMRKRRKEAEDPAKASGRGGPPSISAALPTP</sequence>
<dbReference type="EnsemblFungi" id="EJT80730">
    <property type="protein sequence ID" value="EJT80730"/>
    <property type="gene ID" value="GGTG_00724"/>
</dbReference>
<dbReference type="AlphaFoldDB" id="J3NHI7"/>
<protein>
    <submittedName>
        <fullName evidence="2 3">Uncharacterized protein</fullName>
    </submittedName>
</protein>
<proteinExistence type="predicted"/>
<reference evidence="2" key="2">
    <citation type="submission" date="2010-07" db="EMBL/GenBank/DDBJ databases">
        <authorList>
            <consortium name="The Broad Institute Genome Sequencing Platform"/>
            <consortium name="Broad Institute Genome Sequencing Center for Infectious Disease"/>
            <person name="Ma L.-J."/>
            <person name="Dead R."/>
            <person name="Young S."/>
            <person name="Zeng Q."/>
            <person name="Koehrsen M."/>
            <person name="Alvarado L."/>
            <person name="Berlin A."/>
            <person name="Chapman S.B."/>
            <person name="Chen Z."/>
            <person name="Freedman E."/>
            <person name="Gellesch M."/>
            <person name="Goldberg J."/>
            <person name="Griggs A."/>
            <person name="Gujja S."/>
            <person name="Heilman E.R."/>
            <person name="Heiman D."/>
            <person name="Hepburn T."/>
            <person name="Howarth C."/>
            <person name="Jen D."/>
            <person name="Larson L."/>
            <person name="Mehta T."/>
            <person name="Neiman D."/>
            <person name="Pearson M."/>
            <person name="Roberts A."/>
            <person name="Saif S."/>
            <person name="Shea T."/>
            <person name="Shenoy N."/>
            <person name="Sisk P."/>
            <person name="Stolte C."/>
            <person name="Sykes S."/>
            <person name="Walk T."/>
            <person name="White J."/>
            <person name="Yandava C."/>
            <person name="Haas B."/>
            <person name="Nusbaum C."/>
            <person name="Birren B."/>
        </authorList>
    </citation>
    <scope>NUCLEOTIDE SEQUENCE</scope>
    <source>
        <strain evidence="2">R3-111a-1</strain>
    </source>
</reference>
<dbReference type="EMBL" id="GL385395">
    <property type="protein sequence ID" value="EJT80730.1"/>
    <property type="molecule type" value="Genomic_DNA"/>
</dbReference>
<feature type="region of interest" description="Disordered" evidence="1">
    <location>
        <begin position="294"/>
        <end position="331"/>
    </location>
</feature>
<name>J3NHI7_GAET3</name>
<feature type="region of interest" description="Disordered" evidence="1">
    <location>
        <begin position="115"/>
        <end position="149"/>
    </location>
</feature>
<reference evidence="4" key="1">
    <citation type="submission" date="2010-07" db="EMBL/GenBank/DDBJ databases">
        <title>The genome sequence of Gaeumannomyces graminis var. tritici strain R3-111a-1.</title>
        <authorList>
            <consortium name="The Broad Institute Genome Sequencing Platform"/>
            <person name="Ma L.-J."/>
            <person name="Dead R."/>
            <person name="Young S."/>
            <person name="Zeng Q."/>
            <person name="Koehrsen M."/>
            <person name="Alvarado L."/>
            <person name="Berlin A."/>
            <person name="Chapman S.B."/>
            <person name="Chen Z."/>
            <person name="Freedman E."/>
            <person name="Gellesch M."/>
            <person name="Goldberg J."/>
            <person name="Griggs A."/>
            <person name="Gujja S."/>
            <person name="Heilman E.R."/>
            <person name="Heiman D."/>
            <person name="Hepburn T."/>
            <person name="Howarth C."/>
            <person name="Jen D."/>
            <person name="Larson L."/>
            <person name="Mehta T."/>
            <person name="Neiman D."/>
            <person name="Pearson M."/>
            <person name="Roberts A."/>
            <person name="Saif S."/>
            <person name="Shea T."/>
            <person name="Shenoy N."/>
            <person name="Sisk P."/>
            <person name="Stolte C."/>
            <person name="Sykes S."/>
            <person name="Walk T."/>
            <person name="White J."/>
            <person name="Yandava C."/>
            <person name="Haas B."/>
            <person name="Nusbaum C."/>
            <person name="Birren B."/>
        </authorList>
    </citation>
    <scope>NUCLEOTIDE SEQUENCE [LARGE SCALE GENOMIC DNA]</scope>
    <source>
        <strain evidence="4">R3-111a-1</strain>
    </source>
</reference>
<gene>
    <name evidence="3" type="primary">20341182</name>
    <name evidence="2" type="ORF">GGTG_00724</name>
</gene>
<feature type="compositionally biased region" description="Polar residues" evidence="1">
    <location>
        <begin position="11"/>
        <end position="35"/>
    </location>
</feature>
<reference evidence="3" key="4">
    <citation type="journal article" date="2015" name="G3 (Bethesda)">
        <title>Genome sequences of three phytopathogenic species of the Magnaporthaceae family of fungi.</title>
        <authorList>
            <person name="Okagaki L.H."/>
            <person name="Nunes C.C."/>
            <person name="Sailsbery J."/>
            <person name="Clay B."/>
            <person name="Brown D."/>
            <person name="John T."/>
            <person name="Oh Y."/>
            <person name="Young N."/>
            <person name="Fitzgerald M."/>
            <person name="Haas B.J."/>
            <person name="Zeng Q."/>
            <person name="Young S."/>
            <person name="Adiconis X."/>
            <person name="Fan L."/>
            <person name="Levin J.Z."/>
            <person name="Mitchell T.K."/>
            <person name="Okubara P.A."/>
            <person name="Farman M.L."/>
            <person name="Kohn L.M."/>
            <person name="Birren B."/>
            <person name="Ma L.-J."/>
            <person name="Dean R.A."/>
        </authorList>
    </citation>
    <scope>NUCLEOTIDE SEQUENCE</scope>
    <source>
        <strain evidence="3">R3-111a-1</strain>
    </source>
</reference>
<evidence type="ECO:0000313" key="3">
    <source>
        <dbReference type="EnsemblFungi" id="EJT80730"/>
    </source>
</evidence>
<evidence type="ECO:0000313" key="4">
    <source>
        <dbReference type="Proteomes" id="UP000006039"/>
    </source>
</evidence>
<dbReference type="VEuPathDB" id="FungiDB:GGTG_00724"/>
<keyword evidence="4" id="KW-1185">Reference proteome</keyword>
<dbReference type="RefSeq" id="XP_009216739.1">
    <property type="nucleotide sequence ID" value="XM_009218475.1"/>
</dbReference>
<accession>J3NHI7</accession>
<feature type="compositionally biased region" description="Low complexity" evidence="1">
    <location>
        <begin position="187"/>
        <end position="210"/>
    </location>
</feature>
<reference evidence="3" key="5">
    <citation type="submission" date="2018-04" db="UniProtKB">
        <authorList>
            <consortium name="EnsemblFungi"/>
        </authorList>
    </citation>
    <scope>IDENTIFICATION</scope>
    <source>
        <strain evidence="3">R3-111a-1</strain>
    </source>
</reference>
<dbReference type="OrthoDB" id="10615784at2759"/>
<dbReference type="HOGENOM" id="CLU_043060_0_0_1"/>